<dbReference type="EMBL" id="SDMP01000008">
    <property type="protein sequence ID" value="RYR43698.1"/>
    <property type="molecule type" value="Genomic_DNA"/>
</dbReference>
<organism evidence="2 3">
    <name type="scientific">Arachis hypogaea</name>
    <name type="common">Peanut</name>
    <dbReference type="NCBI Taxonomy" id="3818"/>
    <lineage>
        <taxon>Eukaryota</taxon>
        <taxon>Viridiplantae</taxon>
        <taxon>Streptophyta</taxon>
        <taxon>Embryophyta</taxon>
        <taxon>Tracheophyta</taxon>
        <taxon>Spermatophyta</taxon>
        <taxon>Magnoliopsida</taxon>
        <taxon>eudicotyledons</taxon>
        <taxon>Gunneridae</taxon>
        <taxon>Pentapetalae</taxon>
        <taxon>rosids</taxon>
        <taxon>fabids</taxon>
        <taxon>Fabales</taxon>
        <taxon>Fabaceae</taxon>
        <taxon>Papilionoideae</taxon>
        <taxon>50 kb inversion clade</taxon>
        <taxon>dalbergioids sensu lato</taxon>
        <taxon>Dalbergieae</taxon>
        <taxon>Pterocarpus clade</taxon>
        <taxon>Arachis</taxon>
    </lineage>
</organism>
<evidence type="ECO:0000313" key="3">
    <source>
        <dbReference type="Proteomes" id="UP000289738"/>
    </source>
</evidence>
<proteinExistence type="predicted"/>
<feature type="domain" description="hAT-like transposase RNase-H fold" evidence="1">
    <location>
        <begin position="179"/>
        <end position="225"/>
    </location>
</feature>
<dbReference type="Proteomes" id="UP000289738">
    <property type="component" value="Chromosome A08"/>
</dbReference>
<dbReference type="Pfam" id="PF14372">
    <property type="entry name" value="hAT-like_RNase-H"/>
    <property type="match status" value="1"/>
</dbReference>
<dbReference type="AlphaFoldDB" id="A0A445BYU6"/>
<keyword evidence="3" id="KW-1185">Reference proteome</keyword>
<evidence type="ECO:0000313" key="2">
    <source>
        <dbReference type="EMBL" id="RYR43698.1"/>
    </source>
</evidence>
<sequence length="225" mass="25507">MIQKSETLKLSGRLGAPFLPKAISLSASPQAPTLLGSFLVPPLLQLFFLLCALLATPLIRDLVSSLRCCSMLFLLKNRRQYPTRKKDTWFFVGVELRKLSTITLDNCSTNDAMINVLLGCLDSNYLLLGETAWLYRDVFVQLKQKDSNYKSVPSNEEWKLAKKICGKLKLFYDVTQLFSGTQVSTANIYFNKVCDIHVGLKKWVVSLNPVISSMACMMKRKFDKY</sequence>
<name>A0A445BYU6_ARAHY</name>
<protein>
    <recommendedName>
        <fullName evidence="1">hAT-like transposase RNase-H fold domain-containing protein</fullName>
    </recommendedName>
</protein>
<reference evidence="2 3" key="1">
    <citation type="submission" date="2019-01" db="EMBL/GenBank/DDBJ databases">
        <title>Sequencing of cultivated peanut Arachis hypogaea provides insights into genome evolution and oil improvement.</title>
        <authorList>
            <person name="Chen X."/>
        </authorList>
    </citation>
    <scope>NUCLEOTIDE SEQUENCE [LARGE SCALE GENOMIC DNA]</scope>
    <source>
        <strain evidence="3">cv. Fuhuasheng</strain>
        <tissue evidence="2">Leaves</tissue>
    </source>
</reference>
<dbReference type="PANTHER" id="PTHR23272:SF179">
    <property type="entry name" value="ZINC FINGER BED DOMAIN-CONTAINING PROTEIN RICESLEEPER 2-LIKE ISOFORM X1"/>
    <property type="match status" value="1"/>
</dbReference>
<evidence type="ECO:0000259" key="1">
    <source>
        <dbReference type="Pfam" id="PF14372"/>
    </source>
</evidence>
<accession>A0A445BYU6</accession>
<dbReference type="SUPFAM" id="SSF53098">
    <property type="entry name" value="Ribonuclease H-like"/>
    <property type="match status" value="1"/>
</dbReference>
<dbReference type="GO" id="GO:0003677">
    <property type="term" value="F:DNA binding"/>
    <property type="evidence" value="ECO:0007669"/>
    <property type="project" value="InterPro"/>
</dbReference>
<comment type="caution">
    <text evidence="2">The sequence shown here is derived from an EMBL/GenBank/DDBJ whole genome shotgun (WGS) entry which is preliminary data.</text>
</comment>
<gene>
    <name evidence="2" type="ORF">Ahy_A08g040102</name>
</gene>
<dbReference type="InterPro" id="IPR012337">
    <property type="entry name" value="RNaseH-like_sf"/>
</dbReference>
<dbReference type="PANTHER" id="PTHR23272">
    <property type="entry name" value="BED FINGER-RELATED"/>
    <property type="match status" value="1"/>
</dbReference>
<dbReference type="InterPro" id="IPR025525">
    <property type="entry name" value="hAT-like_transposase_RNase-H"/>
</dbReference>